<dbReference type="Gene3D" id="3.40.190.10">
    <property type="entry name" value="Periplasmic binding protein-like II"/>
    <property type="match status" value="1"/>
</dbReference>
<dbReference type="SUPFAM" id="SSF53850">
    <property type="entry name" value="Periplasmic binding protein-like II"/>
    <property type="match status" value="1"/>
</dbReference>
<sequence length="408" mass="41922">MNSRCRTETIEVHRRTVTMNMEMNMNKMGKLVLSALSVLGITACAASSTEQAEVVGESQDALVTCNGTVAGGFFGSDTLYNAMQDALAGWGVGGLTYLGTGSSNGERCLRGSAAVTCGGVTYCNGTSEQMLAPMSRDFSTCQAGEKSNPVALDAVALWTKSTQTATNVTTVAPVPAGLPSLPVDKVKGAFCGDGSGSAASCALTDTWGEFAVGSSSPSNALKLYRRDDVSGTTEVFKQKTGCNTFCASVKVVVDDTVAGPRLSTDAAGTSSLVSAGTCAASDSATVCLGKIAASDVNVVAYAGLDASNANNKRLSVDGVAPSTANVRALVTSPSTAYKYSRFVYLNEGNGGYTALQEDFLAWALGRAPYGPSEAELFEDAFENNGFIRCKAKSDPSYAPLACGAGLCL</sequence>
<dbReference type="AlphaFoldDB" id="A0A150TPY4"/>
<dbReference type="Proteomes" id="UP000075502">
    <property type="component" value="Unassembled WGS sequence"/>
</dbReference>
<name>A0A150TPY4_SORCE</name>
<evidence type="ECO:0000313" key="1">
    <source>
        <dbReference type="EMBL" id="KYG06742.1"/>
    </source>
</evidence>
<accession>A0A150TPY4</accession>
<reference evidence="1 2" key="1">
    <citation type="submission" date="2014-02" db="EMBL/GenBank/DDBJ databases">
        <title>The small core and large imbalanced accessory genome model reveals a collaborative survival strategy of Sorangium cellulosum strains in nature.</title>
        <authorList>
            <person name="Han K."/>
            <person name="Peng R."/>
            <person name="Blom J."/>
            <person name="Li Y.-Z."/>
        </authorList>
    </citation>
    <scope>NUCLEOTIDE SEQUENCE [LARGE SCALE GENOMIC DNA]</scope>
    <source>
        <strain evidence="1 2">So0007-03</strain>
    </source>
</reference>
<comment type="caution">
    <text evidence="1">The sequence shown here is derived from an EMBL/GenBank/DDBJ whole genome shotgun (WGS) entry which is preliminary data.</text>
</comment>
<protein>
    <submittedName>
        <fullName evidence="1">Uncharacterized protein</fullName>
    </submittedName>
</protein>
<evidence type="ECO:0000313" key="2">
    <source>
        <dbReference type="Proteomes" id="UP000075502"/>
    </source>
</evidence>
<gene>
    <name evidence="1" type="ORF">BE21_33080</name>
</gene>
<organism evidence="1 2">
    <name type="scientific">Sorangium cellulosum</name>
    <name type="common">Polyangium cellulosum</name>
    <dbReference type="NCBI Taxonomy" id="56"/>
    <lineage>
        <taxon>Bacteria</taxon>
        <taxon>Pseudomonadati</taxon>
        <taxon>Myxococcota</taxon>
        <taxon>Polyangia</taxon>
        <taxon>Polyangiales</taxon>
        <taxon>Polyangiaceae</taxon>
        <taxon>Sorangium</taxon>
    </lineage>
</organism>
<dbReference type="EMBL" id="JEME01001568">
    <property type="protein sequence ID" value="KYG06742.1"/>
    <property type="molecule type" value="Genomic_DNA"/>
</dbReference>
<proteinExistence type="predicted"/>